<dbReference type="Pfam" id="PF07980">
    <property type="entry name" value="SusD_RagB"/>
    <property type="match status" value="1"/>
</dbReference>
<dbReference type="EMBL" id="JAATLI010000015">
    <property type="protein sequence ID" value="NJC20066.1"/>
    <property type="molecule type" value="Genomic_DNA"/>
</dbReference>
<organism evidence="8 9">
    <name type="scientific">Butyricimonas paravirosa</name>
    <dbReference type="NCBI Taxonomy" id="1472417"/>
    <lineage>
        <taxon>Bacteria</taxon>
        <taxon>Pseudomonadati</taxon>
        <taxon>Bacteroidota</taxon>
        <taxon>Bacteroidia</taxon>
        <taxon>Bacteroidales</taxon>
        <taxon>Odoribacteraceae</taxon>
        <taxon>Butyricimonas</taxon>
    </lineage>
</organism>
<comment type="similarity">
    <text evidence="2">Belongs to the SusD family.</text>
</comment>
<protein>
    <recommendedName>
        <fullName evidence="10">RagB/SusD family nutrient uptake outer membrane protein</fullName>
    </recommendedName>
</protein>
<dbReference type="InterPro" id="IPR012944">
    <property type="entry name" value="SusD_RagB_dom"/>
</dbReference>
<dbReference type="Proteomes" id="UP000576368">
    <property type="component" value="Unassembled WGS sequence"/>
</dbReference>
<dbReference type="AlphaFoldDB" id="A0A7X6BLD3"/>
<evidence type="ECO:0000256" key="1">
    <source>
        <dbReference type="ARBA" id="ARBA00004442"/>
    </source>
</evidence>
<dbReference type="SUPFAM" id="SSF48452">
    <property type="entry name" value="TPR-like"/>
    <property type="match status" value="1"/>
</dbReference>
<evidence type="ECO:0000313" key="9">
    <source>
        <dbReference type="Proteomes" id="UP000576368"/>
    </source>
</evidence>
<dbReference type="InterPro" id="IPR033985">
    <property type="entry name" value="SusD-like_N"/>
</dbReference>
<proteinExistence type="inferred from homology"/>
<evidence type="ECO:0000259" key="6">
    <source>
        <dbReference type="Pfam" id="PF07980"/>
    </source>
</evidence>
<dbReference type="InterPro" id="IPR011990">
    <property type="entry name" value="TPR-like_helical_dom_sf"/>
</dbReference>
<dbReference type="Pfam" id="PF14322">
    <property type="entry name" value="SusD-like_3"/>
    <property type="match status" value="1"/>
</dbReference>
<comment type="subcellular location">
    <subcellularLocation>
        <location evidence="1">Cell outer membrane</location>
    </subcellularLocation>
</comment>
<keyword evidence="3" id="KW-0732">Signal</keyword>
<dbReference type="Gene3D" id="1.25.40.390">
    <property type="match status" value="1"/>
</dbReference>
<dbReference type="GO" id="GO:0009279">
    <property type="term" value="C:cell outer membrane"/>
    <property type="evidence" value="ECO:0007669"/>
    <property type="project" value="UniProtKB-SubCell"/>
</dbReference>
<evidence type="ECO:0008006" key="10">
    <source>
        <dbReference type="Google" id="ProtNLM"/>
    </source>
</evidence>
<evidence type="ECO:0000256" key="4">
    <source>
        <dbReference type="ARBA" id="ARBA00023136"/>
    </source>
</evidence>
<evidence type="ECO:0000256" key="3">
    <source>
        <dbReference type="ARBA" id="ARBA00022729"/>
    </source>
</evidence>
<evidence type="ECO:0000256" key="5">
    <source>
        <dbReference type="ARBA" id="ARBA00023237"/>
    </source>
</evidence>
<reference evidence="8 9" key="1">
    <citation type="submission" date="2020-03" db="EMBL/GenBank/DDBJ databases">
        <title>Genomic Encyclopedia of Type Strains, Phase IV (KMG-IV): sequencing the most valuable type-strain genomes for metagenomic binning, comparative biology and taxonomic classification.</title>
        <authorList>
            <person name="Goeker M."/>
        </authorList>
    </citation>
    <scope>NUCLEOTIDE SEQUENCE [LARGE SCALE GENOMIC DNA]</scope>
    <source>
        <strain evidence="8 9">DSM 105722</strain>
    </source>
</reference>
<evidence type="ECO:0000313" key="8">
    <source>
        <dbReference type="EMBL" id="NJC20066.1"/>
    </source>
</evidence>
<accession>A0A7X6BLD3</accession>
<evidence type="ECO:0000259" key="7">
    <source>
        <dbReference type="Pfam" id="PF14322"/>
    </source>
</evidence>
<dbReference type="PROSITE" id="PS51257">
    <property type="entry name" value="PROKAR_LIPOPROTEIN"/>
    <property type="match status" value="1"/>
</dbReference>
<gene>
    <name evidence="8" type="ORF">GGR15_003709</name>
</gene>
<keyword evidence="5" id="KW-0998">Cell outer membrane</keyword>
<dbReference type="GeneID" id="86891514"/>
<feature type="domain" description="SusD-like N-terminal" evidence="7">
    <location>
        <begin position="19"/>
        <end position="220"/>
    </location>
</feature>
<sequence length="446" mass="50835">MKRIIYIISLLALFTSCNYLDVKPVGKVIPEKVTEFRALITSGYTAVSGYKYLLALRADEVIPSGSAYAYPRLIDFAIWNDNSVNMEESYPWGTPYKVIFYANSVIDDVMNADIDTEDDSREQILGEAYLLRAYMHFDLLNLYGKPYNPSTAETDQGIPLATQIDIEQAYSPSTVKEVYDQIFEDIAAANEVLTVDEQPASTLYRFSKKSAKAFEARVRLYHQEWENAMNLAEGLLSSSPLEDLTSADFTEPYNINSKEAILCLEEWGDNDMTSYTELLPSLIEKYDAVNDLRFNLYFTSKNDKYVPTKGGPNSNYKVSIRSSEIYLIAAEAAAHVDGKLDQAKDRLKELIKVRLQPDYYEERAAEIDQMTAEELLVEIANERARELALEGGHRWFDLRRTDRPEIVKVYTTDQGKQDRQVLSKDDSRYTIAFPKEATESNPNLHN</sequence>
<name>A0A7X6BLD3_9BACT</name>
<evidence type="ECO:0000256" key="2">
    <source>
        <dbReference type="ARBA" id="ARBA00006275"/>
    </source>
</evidence>
<comment type="caution">
    <text evidence="8">The sequence shown here is derived from an EMBL/GenBank/DDBJ whole genome shotgun (WGS) entry which is preliminary data.</text>
</comment>
<keyword evidence="4" id="KW-0472">Membrane</keyword>
<feature type="domain" description="RagB/SusD" evidence="6">
    <location>
        <begin position="298"/>
        <end position="421"/>
    </location>
</feature>
<dbReference type="RefSeq" id="WP_229782478.1">
    <property type="nucleotide sequence ID" value="NZ_BMPA01000014.1"/>
</dbReference>